<gene>
    <name evidence="14" type="ORF">GNY06_03555</name>
</gene>
<evidence type="ECO:0000256" key="7">
    <source>
        <dbReference type="ARBA" id="ARBA00022840"/>
    </source>
</evidence>
<feature type="transmembrane region" description="Helical" evidence="10">
    <location>
        <begin position="312"/>
        <end position="329"/>
    </location>
</feature>
<name>A0A845PW11_9FLAO</name>
<feature type="transmembrane region" description="Helical" evidence="10">
    <location>
        <begin position="207"/>
        <end position="228"/>
    </location>
</feature>
<dbReference type="Pfam" id="PF00005">
    <property type="entry name" value="ABC_tran"/>
    <property type="match status" value="1"/>
</dbReference>
<keyword evidence="8 10" id="KW-1133">Transmembrane helix</keyword>
<dbReference type="Gene3D" id="3.40.50.300">
    <property type="entry name" value="P-loop containing nucleotide triphosphate hydrolases"/>
    <property type="match status" value="1"/>
</dbReference>
<dbReference type="EMBL" id="JAAABJ010000333">
    <property type="protein sequence ID" value="NAW50498.1"/>
    <property type="molecule type" value="Genomic_DNA"/>
</dbReference>
<dbReference type="PROSITE" id="PS50893">
    <property type="entry name" value="ABC_TRANSPORTER_2"/>
    <property type="match status" value="1"/>
</dbReference>
<evidence type="ECO:0000256" key="10">
    <source>
        <dbReference type="SAM" id="Phobius"/>
    </source>
</evidence>
<accession>A0A845PW11</accession>
<dbReference type="Gene3D" id="3.90.70.10">
    <property type="entry name" value="Cysteine proteinases"/>
    <property type="match status" value="1"/>
</dbReference>
<dbReference type="SUPFAM" id="SSF90123">
    <property type="entry name" value="ABC transporter transmembrane region"/>
    <property type="match status" value="1"/>
</dbReference>
<evidence type="ECO:0000256" key="8">
    <source>
        <dbReference type="ARBA" id="ARBA00022989"/>
    </source>
</evidence>
<comment type="subcellular location">
    <subcellularLocation>
        <location evidence="1">Cell membrane</location>
        <topology evidence="1">Multi-pass membrane protein</topology>
    </subcellularLocation>
</comment>
<dbReference type="InterPro" id="IPR003593">
    <property type="entry name" value="AAA+_ATPase"/>
</dbReference>
<dbReference type="GO" id="GO:0005886">
    <property type="term" value="C:plasma membrane"/>
    <property type="evidence" value="ECO:0007669"/>
    <property type="project" value="UniProtKB-SubCell"/>
</dbReference>
<dbReference type="PROSITE" id="PS00211">
    <property type="entry name" value="ABC_TRANSPORTER_1"/>
    <property type="match status" value="1"/>
</dbReference>
<dbReference type="GO" id="GO:0008233">
    <property type="term" value="F:peptidase activity"/>
    <property type="evidence" value="ECO:0007669"/>
    <property type="project" value="InterPro"/>
</dbReference>
<evidence type="ECO:0000256" key="1">
    <source>
        <dbReference type="ARBA" id="ARBA00004651"/>
    </source>
</evidence>
<keyword evidence="5" id="KW-0547">Nucleotide-binding</keyword>
<dbReference type="InterPro" id="IPR036640">
    <property type="entry name" value="ABC1_TM_sf"/>
</dbReference>
<evidence type="ECO:0000256" key="3">
    <source>
        <dbReference type="ARBA" id="ARBA00022475"/>
    </source>
</evidence>
<dbReference type="InterPro" id="IPR005074">
    <property type="entry name" value="Peptidase_C39"/>
</dbReference>
<feature type="domain" description="ABC transporter" evidence="11">
    <location>
        <begin position="489"/>
        <end position="725"/>
    </location>
</feature>
<keyword evidence="7 14" id="KW-0067">ATP-binding</keyword>
<evidence type="ECO:0000256" key="2">
    <source>
        <dbReference type="ARBA" id="ARBA00022448"/>
    </source>
</evidence>
<dbReference type="GO" id="GO:0005524">
    <property type="term" value="F:ATP binding"/>
    <property type="evidence" value="ECO:0007669"/>
    <property type="project" value="UniProtKB-KW"/>
</dbReference>
<dbReference type="InterPro" id="IPR039421">
    <property type="entry name" value="Type_1_exporter"/>
</dbReference>
<feature type="domain" description="Peptidase C39" evidence="13">
    <location>
        <begin position="8"/>
        <end position="133"/>
    </location>
</feature>
<evidence type="ECO:0000259" key="11">
    <source>
        <dbReference type="PROSITE" id="PS50893"/>
    </source>
</evidence>
<proteinExistence type="predicted"/>
<dbReference type="InterPro" id="IPR011527">
    <property type="entry name" value="ABC1_TM_dom"/>
</dbReference>
<dbReference type="Pfam" id="PF00664">
    <property type="entry name" value="ABC_membrane"/>
    <property type="match status" value="1"/>
</dbReference>
<dbReference type="GO" id="GO:0006508">
    <property type="term" value="P:proteolysis"/>
    <property type="evidence" value="ECO:0007669"/>
    <property type="project" value="InterPro"/>
</dbReference>
<keyword evidence="2" id="KW-0813">Transport</keyword>
<sequence length="731" mass="83076">MKLKFISQHDQMDCGPACLSMIVRYYGKKCSLQYIRNKSFLNKEGVSVAGISHAAKSVGLTPSVFKLTLQELEEISKQGPSILHWNQNHFVVLIDIKYKRGKRIFKIADPGYGIMSVKESEFVKCWLNTNEEGIMITFKLSEDFHSIKCNDDDLNTLKYIKGKLKTYRWRIITIFIAVFITSCCTLIFPFITQAVVDKGISRKDITLVASLLLAHAFIYIGATVVDVIRNWLTLYLGTKINIEIISDFLKKALRLPISFFESKQKGDFNQRILDQQRIETFLTTQSIITIFSIVNFVVFLGVLIYYSKVIALAYSLLTVLAVVWSLLFINKLKTLDYNKFQLRSENQDTIYEFVKGIEEIKLNNLEEYKRSIWEKVQLKLFGANIRVLKTIQFQTIGFDLINQLKNIFVTFLSAKEVINGNLSIGAMLSIAFIVGLMNSPISQLMTFIRGYQEAKLSLDRLNEVQNISEESEVHEIQKGLVQKVIKRDICVNKLYFQYGSPTSKKILSGLSFTIPHGKITAIVGGSGSGKTTLLKLLLKFYQPTEGEILFGEDTLNSFDPNEWRAQCGVVLQEGYIFSDTIKQNIICGEENPNIDKLRNAVRLANIESYIDELPLGFNTKIGTAENGLSGGQKQRLLIARAIYKNPRYIFFDEATSSLDAENEKIIHDNLQSFFVGKTVVVVAHRLSTVKNADQIIVLKDGEIAEIGTHRELIDKKRVYYKLIKNQLELGT</sequence>
<dbReference type="PROSITE" id="PS50990">
    <property type="entry name" value="PEPTIDASE_C39"/>
    <property type="match status" value="1"/>
</dbReference>
<evidence type="ECO:0000259" key="12">
    <source>
        <dbReference type="PROSITE" id="PS50929"/>
    </source>
</evidence>
<evidence type="ECO:0000259" key="13">
    <source>
        <dbReference type="PROSITE" id="PS50990"/>
    </source>
</evidence>
<evidence type="ECO:0000313" key="14">
    <source>
        <dbReference type="EMBL" id="NAW50498.1"/>
    </source>
</evidence>
<dbReference type="RefSeq" id="WP_166518838.1">
    <property type="nucleotide sequence ID" value="NZ_JAAABJ010000333.1"/>
</dbReference>
<dbReference type="PANTHER" id="PTHR43394">
    <property type="entry name" value="ATP-DEPENDENT PERMEASE MDL1, MITOCHONDRIAL"/>
    <property type="match status" value="1"/>
</dbReference>
<evidence type="ECO:0000256" key="4">
    <source>
        <dbReference type="ARBA" id="ARBA00022692"/>
    </source>
</evidence>
<keyword evidence="6" id="KW-0378">Hydrolase</keyword>
<keyword evidence="15" id="KW-1185">Reference proteome</keyword>
<evidence type="ECO:0000313" key="15">
    <source>
        <dbReference type="Proteomes" id="UP000553459"/>
    </source>
</evidence>
<feature type="transmembrane region" description="Helical" evidence="10">
    <location>
        <begin position="287"/>
        <end position="306"/>
    </location>
</feature>
<organism evidence="14 15">
    <name type="scientific">Elizabethkingia argenteiflava</name>
    <dbReference type="NCBI Taxonomy" id="2681556"/>
    <lineage>
        <taxon>Bacteria</taxon>
        <taxon>Pseudomonadati</taxon>
        <taxon>Bacteroidota</taxon>
        <taxon>Flavobacteriia</taxon>
        <taxon>Flavobacteriales</taxon>
        <taxon>Weeksellaceae</taxon>
        <taxon>Elizabethkingia</taxon>
    </lineage>
</organism>
<dbReference type="FunFam" id="3.40.50.300:FF:000299">
    <property type="entry name" value="ABC transporter ATP-binding protein/permease"/>
    <property type="match status" value="1"/>
</dbReference>
<dbReference type="InterPro" id="IPR027417">
    <property type="entry name" value="P-loop_NTPase"/>
</dbReference>
<feature type="domain" description="ABC transmembrane type-1" evidence="12">
    <location>
        <begin position="172"/>
        <end position="453"/>
    </location>
</feature>
<dbReference type="SMART" id="SM00382">
    <property type="entry name" value="AAA"/>
    <property type="match status" value="1"/>
</dbReference>
<dbReference type="AlphaFoldDB" id="A0A845PW11"/>
<dbReference type="PANTHER" id="PTHR43394:SF1">
    <property type="entry name" value="ATP-BINDING CASSETTE SUB-FAMILY B MEMBER 10, MITOCHONDRIAL"/>
    <property type="match status" value="1"/>
</dbReference>
<feature type="transmembrane region" description="Helical" evidence="10">
    <location>
        <begin position="171"/>
        <end position="195"/>
    </location>
</feature>
<dbReference type="Pfam" id="PF03412">
    <property type="entry name" value="Peptidase_C39"/>
    <property type="match status" value="1"/>
</dbReference>
<protein>
    <submittedName>
        <fullName evidence="14">ATP-binding cassette domain-containing protein</fullName>
    </submittedName>
</protein>
<dbReference type="InterPro" id="IPR003439">
    <property type="entry name" value="ABC_transporter-like_ATP-bd"/>
</dbReference>
<evidence type="ECO:0000256" key="6">
    <source>
        <dbReference type="ARBA" id="ARBA00022801"/>
    </source>
</evidence>
<dbReference type="InterPro" id="IPR017871">
    <property type="entry name" value="ABC_transporter-like_CS"/>
</dbReference>
<dbReference type="Gene3D" id="1.20.1560.10">
    <property type="entry name" value="ABC transporter type 1, transmembrane domain"/>
    <property type="match status" value="1"/>
</dbReference>
<dbReference type="PROSITE" id="PS50929">
    <property type="entry name" value="ABC_TM1F"/>
    <property type="match status" value="1"/>
</dbReference>
<keyword evidence="9 10" id="KW-0472">Membrane</keyword>
<evidence type="ECO:0000256" key="9">
    <source>
        <dbReference type="ARBA" id="ARBA00023136"/>
    </source>
</evidence>
<dbReference type="GO" id="GO:0015421">
    <property type="term" value="F:ABC-type oligopeptide transporter activity"/>
    <property type="evidence" value="ECO:0007669"/>
    <property type="project" value="TreeGrafter"/>
</dbReference>
<dbReference type="GO" id="GO:0016887">
    <property type="term" value="F:ATP hydrolysis activity"/>
    <property type="evidence" value="ECO:0007669"/>
    <property type="project" value="InterPro"/>
</dbReference>
<comment type="caution">
    <text evidence="14">The sequence shown here is derived from an EMBL/GenBank/DDBJ whole genome shotgun (WGS) entry which is preliminary data.</text>
</comment>
<dbReference type="Proteomes" id="UP000553459">
    <property type="component" value="Unassembled WGS sequence"/>
</dbReference>
<feature type="transmembrane region" description="Helical" evidence="10">
    <location>
        <begin position="417"/>
        <end position="437"/>
    </location>
</feature>
<reference evidence="14 15" key="1">
    <citation type="submission" date="2019-11" db="EMBL/GenBank/DDBJ databases">
        <title>Characterization of Elizabethkingia argenteiflava sp. nov., isolated from inner surface of Soybean Pods.</title>
        <authorList>
            <person name="Mo S."/>
        </authorList>
    </citation>
    <scope>NUCLEOTIDE SEQUENCE [LARGE SCALE GENOMIC DNA]</scope>
    <source>
        <strain evidence="14 15">YB22</strain>
    </source>
</reference>
<keyword evidence="3" id="KW-1003">Cell membrane</keyword>
<dbReference type="SUPFAM" id="SSF52540">
    <property type="entry name" value="P-loop containing nucleoside triphosphate hydrolases"/>
    <property type="match status" value="1"/>
</dbReference>
<evidence type="ECO:0000256" key="5">
    <source>
        <dbReference type="ARBA" id="ARBA00022741"/>
    </source>
</evidence>
<dbReference type="CDD" id="cd18571">
    <property type="entry name" value="ABC_6TM_peptidase_like"/>
    <property type="match status" value="1"/>
</dbReference>
<keyword evidence="4 10" id="KW-0812">Transmembrane</keyword>